<dbReference type="PANTHER" id="PTHR38644:SF1">
    <property type="entry name" value="EXPRESSED PROTEIN"/>
    <property type="match status" value="1"/>
</dbReference>
<gene>
    <name evidence="3" type="ORF">EXIGLDRAFT_766515</name>
</gene>
<organism evidence="3 4">
    <name type="scientific">Exidia glandulosa HHB12029</name>
    <dbReference type="NCBI Taxonomy" id="1314781"/>
    <lineage>
        <taxon>Eukaryota</taxon>
        <taxon>Fungi</taxon>
        <taxon>Dikarya</taxon>
        <taxon>Basidiomycota</taxon>
        <taxon>Agaricomycotina</taxon>
        <taxon>Agaricomycetes</taxon>
        <taxon>Auriculariales</taxon>
        <taxon>Exidiaceae</taxon>
        <taxon>Exidia</taxon>
    </lineage>
</organism>
<evidence type="ECO:0000259" key="2">
    <source>
        <dbReference type="Pfam" id="PF23868"/>
    </source>
</evidence>
<feature type="domain" description="Mmc1 C-terminal" evidence="2">
    <location>
        <begin position="371"/>
        <end position="542"/>
    </location>
</feature>
<accession>A0A165JP21</accession>
<dbReference type="PANTHER" id="PTHR38644">
    <property type="entry name" value="EXPRESSED PROTEIN"/>
    <property type="match status" value="1"/>
</dbReference>
<feature type="coiled-coil region" evidence="1">
    <location>
        <begin position="575"/>
        <end position="602"/>
    </location>
</feature>
<dbReference type="EMBL" id="KV425962">
    <property type="protein sequence ID" value="KZV95125.1"/>
    <property type="molecule type" value="Genomic_DNA"/>
</dbReference>
<dbReference type="Pfam" id="PF23867">
    <property type="entry name" value="Mmc1_N"/>
    <property type="match status" value="1"/>
</dbReference>
<protein>
    <recommendedName>
        <fullName evidence="2">Mmc1 C-terminal domain-containing protein</fullName>
    </recommendedName>
</protein>
<keyword evidence="4" id="KW-1185">Reference proteome</keyword>
<evidence type="ECO:0000313" key="4">
    <source>
        <dbReference type="Proteomes" id="UP000077266"/>
    </source>
</evidence>
<keyword evidence="1" id="KW-0175">Coiled coil</keyword>
<dbReference type="AlphaFoldDB" id="A0A165JP21"/>
<evidence type="ECO:0000256" key="1">
    <source>
        <dbReference type="SAM" id="Coils"/>
    </source>
</evidence>
<evidence type="ECO:0000313" key="3">
    <source>
        <dbReference type="EMBL" id="KZV95125.1"/>
    </source>
</evidence>
<proteinExistence type="predicted"/>
<sequence>MHSALGRAVRRGPHRPRSFNLARCAHTNADLLARAIPVLHDVQSLASRALPPGSSTAQRWDTLTRWATNEALGILEHGRSRPAARIGVLEWDPAGRAKEVVSALLDDPLSSDDESRTVLRDRWKGQTGVARLLIRHGPQSGHDAGGLSLASSWLRRTNAELLEISRKDDAAVLDFLQTDVPLIVLSGLQLHAFPLIDTLRLHPRARLIINSPLCTSDRGCALLATALREHLGVDASKNGFVHMIDSNSVTRALDAIRDTRDPRAVQTFQEHYMASRIAPLIDWLESESGASHRERAARVAVFVSRAAVRDCGAAAGAARADVQAVKATAQQLQADLIAEKVRASTEILGTGGQETVASEVKKAEGRVREVMQGLQWWQVPLNVDDLGYIVKRAVDSAWCSELEKRLAFHAGLLQSAKTRFESRTDEIVESLPTEYRSSILLNELDQMRALPSAHIARDTLSAPITTRRELISAPTSFLHRRAQRLVLTTSTLSFGGALGSYAAWATHYIDGATAVGVAALLSVAVLRWSIGRWEKAQKLWWADWTRVGEGLARDVQRDFLRAMNERVFIVPQRLCDRLQESIEQREKTIAEVENELEKTKRVADGLAE</sequence>
<dbReference type="Pfam" id="PF23868">
    <property type="entry name" value="Mmc1_C"/>
    <property type="match status" value="1"/>
</dbReference>
<dbReference type="Proteomes" id="UP000077266">
    <property type="component" value="Unassembled WGS sequence"/>
</dbReference>
<dbReference type="STRING" id="1314781.A0A165JP21"/>
<reference evidence="3 4" key="1">
    <citation type="journal article" date="2016" name="Mol. Biol. Evol.">
        <title>Comparative Genomics of Early-Diverging Mushroom-Forming Fungi Provides Insights into the Origins of Lignocellulose Decay Capabilities.</title>
        <authorList>
            <person name="Nagy L.G."/>
            <person name="Riley R."/>
            <person name="Tritt A."/>
            <person name="Adam C."/>
            <person name="Daum C."/>
            <person name="Floudas D."/>
            <person name="Sun H."/>
            <person name="Yadav J.S."/>
            <person name="Pangilinan J."/>
            <person name="Larsson K.H."/>
            <person name="Matsuura K."/>
            <person name="Barry K."/>
            <person name="Labutti K."/>
            <person name="Kuo R."/>
            <person name="Ohm R.A."/>
            <person name="Bhattacharya S.S."/>
            <person name="Shirouzu T."/>
            <person name="Yoshinaga Y."/>
            <person name="Martin F.M."/>
            <person name="Grigoriev I.V."/>
            <person name="Hibbett D.S."/>
        </authorList>
    </citation>
    <scope>NUCLEOTIDE SEQUENCE [LARGE SCALE GENOMIC DNA]</scope>
    <source>
        <strain evidence="3 4">HHB12029</strain>
    </source>
</reference>
<dbReference type="InParanoid" id="A0A165JP21"/>
<dbReference type="InterPro" id="IPR056196">
    <property type="entry name" value="Mmc1_C"/>
</dbReference>
<dbReference type="OrthoDB" id="5319015at2759"/>
<name>A0A165JP21_EXIGL</name>